<dbReference type="InterPro" id="IPR008915">
    <property type="entry name" value="Peptidase_M50"/>
</dbReference>
<comment type="similarity">
    <text evidence="3 11">Belongs to the peptidase M50B family.</text>
</comment>
<dbReference type="EC" id="3.4.24.-" evidence="11"/>
<evidence type="ECO:0000256" key="3">
    <source>
        <dbReference type="ARBA" id="ARBA00007931"/>
    </source>
</evidence>
<dbReference type="InterPro" id="IPR036034">
    <property type="entry name" value="PDZ_sf"/>
</dbReference>
<dbReference type="PANTHER" id="PTHR42837">
    <property type="entry name" value="REGULATOR OF SIGMA-E PROTEASE RSEP"/>
    <property type="match status" value="1"/>
</dbReference>
<dbReference type="RefSeq" id="WP_205087131.1">
    <property type="nucleotide sequence ID" value="NZ_CALXQD010000003.1"/>
</dbReference>
<dbReference type="Proteomes" id="UP000707138">
    <property type="component" value="Unassembled WGS sequence"/>
</dbReference>
<keyword evidence="8 11" id="KW-1133">Transmembrane helix</keyword>
<evidence type="ECO:0000256" key="8">
    <source>
        <dbReference type="ARBA" id="ARBA00022989"/>
    </source>
</evidence>
<comment type="subcellular location">
    <subcellularLocation>
        <location evidence="2">Membrane</location>
        <topology evidence="2">Multi-pass membrane protein</topology>
    </subcellularLocation>
</comment>
<evidence type="ECO:0000256" key="9">
    <source>
        <dbReference type="ARBA" id="ARBA00023049"/>
    </source>
</evidence>
<evidence type="ECO:0000256" key="11">
    <source>
        <dbReference type="RuleBase" id="RU362031"/>
    </source>
</evidence>
<evidence type="ECO:0000313" key="13">
    <source>
        <dbReference type="EMBL" id="MBM6911805.1"/>
    </source>
</evidence>
<evidence type="ECO:0000256" key="4">
    <source>
        <dbReference type="ARBA" id="ARBA00022670"/>
    </source>
</evidence>
<evidence type="ECO:0000256" key="5">
    <source>
        <dbReference type="ARBA" id="ARBA00022692"/>
    </source>
</evidence>
<keyword evidence="9 11" id="KW-0482">Metalloprotease</keyword>
<evidence type="ECO:0000313" key="14">
    <source>
        <dbReference type="Proteomes" id="UP000707138"/>
    </source>
</evidence>
<evidence type="ECO:0000256" key="2">
    <source>
        <dbReference type="ARBA" id="ARBA00004141"/>
    </source>
</evidence>
<dbReference type="Gene3D" id="2.30.42.10">
    <property type="match status" value="1"/>
</dbReference>
<keyword evidence="6 11" id="KW-0378">Hydrolase</keyword>
<keyword evidence="14" id="KW-1185">Reference proteome</keyword>
<keyword evidence="7 11" id="KW-0862">Zinc</keyword>
<feature type="domain" description="PDZ" evidence="12">
    <location>
        <begin position="109"/>
        <end position="180"/>
    </location>
</feature>
<keyword evidence="10 11" id="KW-0472">Membrane</keyword>
<dbReference type="NCBIfam" id="TIGR00054">
    <property type="entry name" value="RIP metalloprotease RseP"/>
    <property type="match status" value="1"/>
</dbReference>
<dbReference type="GO" id="GO:0008237">
    <property type="term" value="F:metallopeptidase activity"/>
    <property type="evidence" value="ECO:0007669"/>
    <property type="project" value="UniProtKB-KW"/>
</dbReference>
<gene>
    <name evidence="13" type="primary">rseP</name>
    <name evidence="13" type="ORF">H6A01_00505</name>
</gene>
<comment type="cofactor">
    <cofactor evidence="1 11">
        <name>Zn(2+)</name>
        <dbReference type="ChEBI" id="CHEBI:29105"/>
    </cofactor>
</comment>
<keyword evidence="11" id="KW-0479">Metal-binding</keyword>
<evidence type="ECO:0000256" key="7">
    <source>
        <dbReference type="ARBA" id="ARBA00022833"/>
    </source>
</evidence>
<evidence type="ECO:0000256" key="1">
    <source>
        <dbReference type="ARBA" id="ARBA00001947"/>
    </source>
</evidence>
<dbReference type="SMART" id="SM00228">
    <property type="entry name" value="PDZ"/>
    <property type="match status" value="1"/>
</dbReference>
<accession>A0ABS2GDK5</accession>
<evidence type="ECO:0000256" key="10">
    <source>
        <dbReference type="ARBA" id="ARBA00023136"/>
    </source>
</evidence>
<dbReference type="CDD" id="cd23081">
    <property type="entry name" value="cpPDZ_EcRseP-like"/>
    <property type="match status" value="1"/>
</dbReference>
<feature type="transmembrane region" description="Helical" evidence="11">
    <location>
        <begin position="6"/>
        <end position="25"/>
    </location>
</feature>
<keyword evidence="5 11" id="KW-0812">Transmembrane</keyword>
<dbReference type="Pfam" id="PF02163">
    <property type="entry name" value="Peptidase_M50"/>
    <property type="match status" value="1"/>
</dbReference>
<comment type="caution">
    <text evidence="13">The sequence shown here is derived from an EMBL/GenBank/DDBJ whole genome shotgun (WGS) entry which is preliminary data.</text>
</comment>
<keyword evidence="4" id="KW-0645">Protease</keyword>
<proteinExistence type="inferred from homology"/>
<evidence type="ECO:0000256" key="6">
    <source>
        <dbReference type="ARBA" id="ARBA00022801"/>
    </source>
</evidence>
<dbReference type="SUPFAM" id="SSF50156">
    <property type="entry name" value="PDZ domain-like"/>
    <property type="match status" value="1"/>
</dbReference>
<protein>
    <recommendedName>
        <fullName evidence="11">Zinc metalloprotease</fullName>
        <ecNumber evidence="11">3.4.24.-</ecNumber>
    </recommendedName>
</protein>
<feature type="transmembrane region" description="Helical" evidence="11">
    <location>
        <begin position="273"/>
        <end position="299"/>
    </location>
</feature>
<dbReference type="InterPro" id="IPR004387">
    <property type="entry name" value="Pept_M50_Zn"/>
</dbReference>
<sequence>MITILASIFVFGIIVFIHELGHFIAAKLCRMRVDEFAIGFGPALYKQQKGETLYSIRMIPLGGYNKIAGMDPSEPIDERSFLSKPVWQRFIVIAAGATFNFLLAIVIFFGVFATVGSMQPSNEPIIGRIVNGSPAEAAHFEINDRITSIDGKPVAVWGDITKNLEGTAGRVIPIVVERNGEIQEKAVIPMKAETGVSVIGINPTSISQSYSIGEAAVQSVVVTRDILRDMLTGLWTMITGKTAAEVSGPIGVAQMAGQIAQAGFVYLLQFTAILSLNLGVINLLPIPVLDGGHLIMLLIEGITRRRMPPRVLQYIQMAGLTILLLIFIYATTHDISRL</sequence>
<feature type="transmembrane region" description="Helical" evidence="11">
    <location>
        <begin position="311"/>
        <end position="330"/>
    </location>
</feature>
<feature type="transmembrane region" description="Helical" evidence="11">
    <location>
        <begin position="90"/>
        <end position="113"/>
    </location>
</feature>
<name>A0ABS2GDK5_9FIRM</name>
<dbReference type="PANTHER" id="PTHR42837:SF2">
    <property type="entry name" value="MEMBRANE METALLOPROTEASE ARASP2, CHLOROPLASTIC-RELATED"/>
    <property type="match status" value="1"/>
</dbReference>
<dbReference type="InterPro" id="IPR001478">
    <property type="entry name" value="PDZ"/>
</dbReference>
<organism evidence="13 14">
    <name type="scientific">Veillonella magna</name>
    <dbReference type="NCBI Taxonomy" id="464322"/>
    <lineage>
        <taxon>Bacteria</taxon>
        <taxon>Bacillati</taxon>
        <taxon>Bacillota</taxon>
        <taxon>Negativicutes</taxon>
        <taxon>Veillonellales</taxon>
        <taxon>Veillonellaceae</taxon>
        <taxon>Veillonella</taxon>
    </lineage>
</organism>
<reference evidence="13 14" key="1">
    <citation type="journal article" date="2021" name="Sci. Rep.">
        <title>The distribution of antibiotic resistance genes in chicken gut microbiota commensals.</title>
        <authorList>
            <person name="Juricova H."/>
            <person name="Matiasovicova J."/>
            <person name="Kubasova T."/>
            <person name="Cejkova D."/>
            <person name="Rychlik I."/>
        </authorList>
    </citation>
    <scope>NUCLEOTIDE SEQUENCE [LARGE SCALE GENOMIC DNA]</scope>
    <source>
        <strain evidence="13 14">An537</strain>
    </source>
</reference>
<dbReference type="CDD" id="cd06163">
    <property type="entry name" value="S2P-M50_PDZ_RseP-like"/>
    <property type="match status" value="1"/>
</dbReference>
<dbReference type="EMBL" id="JACJLA010000001">
    <property type="protein sequence ID" value="MBM6911805.1"/>
    <property type="molecule type" value="Genomic_DNA"/>
</dbReference>
<evidence type="ECO:0000259" key="12">
    <source>
        <dbReference type="SMART" id="SM00228"/>
    </source>
</evidence>